<reference evidence="4" key="2">
    <citation type="journal article" date="2024" name="Plant">
        <title>Genomic evolution and insights into agronomic trait innovations of Sesamum species.</title>
        <authorList>
            <person name="Miao H."/>
            <person name="Wang L."/>
            <person name="Qu L."/>
            <person name="Liu H."/>
            <person name="Sun Y."/>
            <person name="Le M."/>
            <person name="Wang Q."/>
            <person name="Wei S."/>
            <person name="Zheng Y."/>
            <person name="Lin W."/>
            <person name="Duan Y."/>
            <person name="Cao H."/>
            <person name="Xiong S."/>
            <person name="Wang X."/>
            <person name="Wei L."/>
            <person name="Li C."/>
            <person name="Ma Q."/>
            <person name="Ju M."/>
            <person name="Zhao R."/>
            <person name="Li G."/>
            <person name="Mu C."/>
            <person name="Tian Q."/>
            <person name="Mei H."/>
            <person name="Zhang T."/>
            <person name="Gao T."/>
            <person name="Zhang H."/>
        </authorList>
    </citation>
    <scope>NUCLEOTIDE SEQUENCE</scope>
    <source>
        <strain evidence="4">KEN8</strain>
    </source>
</reference>
<feature type="non-terminal residue" evidence="4">
    <location>
        <position position="1"/>
    </location>
</feature>
<dbReference type="InterPro" id="IPR040265">
    <property type="entry name" value="CHUP1/IPGA1-like"/>
</dbReference>
<evidence type="ECO:0000256" key="1">
    <source>
        <dbReference type="ARBA" id="ARBA00023054"/>
    </source>
</evidence>
<dbReference type="AlphaFoldDB" id="A0AAW2SW96"/>
<feature type="region of interest" description="Disordered" evidence="3">
    <location>
        <begin position="406"/>
        <end position="440"/>
    </location>
</feature>
<protein>
    <submittedName>
        <fullName evidence="4">Protein CHUP1, chloroplastic</fullName>
    </submittedName>
</protein>
<evidence type="ECO:0000256" key="3">
    <source>
        <dbReference type="SAM" id="MobiDB-lite"/>
    </source>
</evidence>
<reference evidence="4" key="1">
    <citation type="submission" date="2020-06" db="EMBL/GenBank/DDBJ databases">
        <authorList>
            <person name="Li T."/>
            <person name="Hu X."/>
            <person name="Zhang T."/>
            <person name="Song X."/>
            <person name="Zhang H."/>
            <person name="Dai N."/>
            <person name="Sheng W."/>
            <person name="Hou X."/>
            <person name="Wei L."/>
        </authorList>
    </citation>
    <scope>NUCLEOTIDE SEQUENCE</scope>
    <source>
        <strain evidence="4">KEN8</strain>
        <tissue evidence="4">Leaf</tissue>
    </source>
</reference>
<dbReference type="EMBL" id="JACGWM010000001">
    <property type="protein sequence ID" value="KAL0396834.1"/>
    <property type="molecule type" value="Genomic_DNA"/>
</dbReference>
<feature type="region of interest" description="Disordered" evidence="3">
    <location>
        <begin position="464"/>
        <end position="490"/>
    </location>
</feature>
<sequence>LACPAVFVWNLCLKYEVWRLGFLVAASIAAYAVKQINVKSPRPDESLKNDEESFEKSGNEGEDKEHVTYSDNGLKEVVAEEEEEKEEVKLINSIINPALSSTSDFEDELLPEFESLLSGEIDFPLPSDKYEAAANIKAEKDKVYESEMANNASELERLRNLVKELEEREVKLEGELLEYYGLKEQESSIVELQKQLKIKTVEIDMLNITINSLQAERKKLQDEVSQGVVARKELETARKKIKELQRQIQLEASQTKGQLLLLKQQVSGLQAKEEEALKKDSEVDKKLKVVKELEVETEMVAKVREEVNELRHTNEDLVKQVEGLQMNRFSEVEELVYLRWVNACLRFELRNYQTPSGKISARDLSKSLSPRSQEKAKQLIEDFDNTSIDSSTSRFSSLSKKPSLMQKLKRWGKSKDDSSALSSPARSLAGGSPSRASMSLRPRGPLEALMLRNVGDSVAITSFGTAEQDEFNSPETPKLPPTRVQDSSPDTLNSVASSFHLMNKSVEGVLDEKYPAYKDRHKLALEREKHIKEKAQQARAVRFGDPLKGDVKSISLPPKLALIKEKPIVSGDSTDQSNGNRVESPVVSKMQLAQIEKRAPRVPRPPPKSSGGAPAGANTNAPSSAPGAPPAPPPHQSLMKREAKKDTSSLISTSSNASDARSNMIGEIENRSSFLLAVKADVETQGDFVQSLATEVRAASFTNIEDLVAFVNWLDEELSFLVDERAVLKHFDWPEGKADALREAAFEYQDLMKLEKQVSSFNDDPNLPCEAALKKMYKLLEKVEQSVYALLRTRDMAVSRYKEFGIPVDWLLDSGVVGKIKLSSVQLARKYMKRVASELDAMTEPEKEPNKEFLILQGVRFAFRVHQFAGGFDAESMKAFEELRSRAHAQTTEENKAEAS</sequence>
<feature type="compositionally biased region" description="Polar residues" evidence="3">
    <location>
        <begin position="571"/>
        <end position="581"/>
    </location>
</feature>
<name>A0AAW2SW96_9LAMI</name>
<dbReference type="GO" id="GO:0009902">
    <property type="term" value="P:chloroplast relocation"/>
    <property type="evidence" value="ECO:0007669"/>
    <property type="project" value="TreeGrafter"/>
</dbReference>
<organism evidence="4">
    <name type="scientific">Sesamum calycinum</name>
    <dbReference type="NCBI Taxonomy" id="2727403"/>
    <lineage>
        <taxon>Eukaryota</taxon>
        <taxon>Viridiplantae</taxon>
        <taxon>Streptophyta</taxon>
        <taxon>Embryophyta</taxon>
        <taxon>Tracheophyta</taxon>
        <taxon>Spermatophyta</taxon>
        <taxon>Magnoliopsida</taxon>
        <taxon>eudicotyledons</taxon>
        <taxon>Gunneridae</taxon>
        <taxon>Pentapetalae</taxon>
        <taxon>asterids</taxon>
        <taxon>lamiids</taxon>
        <taxon>Lamiales</taxon>
        <taxon>Pedaliaceae</taxon>
        <taxon>Sesamum</taxon>
    </lineage>
</organism>
<evidence type="ECO:0000256" key="2">
    <source>
        <dbReference type="SAM" id="Coils"/>
    </source>
</evidence>
<gene>
    <name evidence="4" type="ORF">Scaly_0131800</name>
</gene>
<proteinExistence type="predicted"/>
<feature type="compositionally biased region" description="Low complexity" evidence="3">
    <location>
        <begin position="648"/>
        <end position="658"/>
    </location>
</feature>
<comment type="caution">
    <text evidence="4">The sequence shown here is derived from an EMBL/GenBank/DDBJ whole genome shotgun (WGS) entry which is preliminary data.</text>
</comment>
<feature type="region of interest" description="Disordered" evidence="3">
    <location>
        <begin position="42"/>
        <end position="69"/>
    </location>
</feature>
<keyword evidence="1 2" id="KW-0175">Coiled coil</keyword>
<feature type="region of interest" description="Disordered" evidence="3">
    <location>
        <begin position="567"/>
        <end position="663"/>
    </location>
</feature>
<dbReference type="GO" id="GO:0009707">
    <property type="term" value="C:chloroplast outer membrane"/>
    <property type="evidence" value="ECO:0007669"/>
    <property type="project" value="TreeGrafter"/>
</dbReference>
<feature type="compositionally biased region" description="Low complexity" evidence="3">
    <location>
        <begin position="419"/>
        <end position="434"/>
    </location>
</feature>
<evidence type="ECO:0000313" key="4">
    <source>
        <dbReference type="EMBL" id="KAL0396834.1"/>
    </source>
</evidence>
<dbReference type="PANTHER" id="PTHR31342:SF7">
    <property type="entry name" value="PROTEIN CHUP1, CHLOROPLASTIC"/>
    <property type="match status" value="1"/>
</dbReference>
<feature type="coiled-coil region" evidence="2">
    <location>
        <begin position="148"/>
        <end position="254"/>
    </location>
</feature>
<dbReference type="PANTHER" id="PTHR31342">
    <property type="entry name" value="PROTEIN CHUP1, CHLOROPLASTIC"/>
    <property type="match status" value="1"/>
</dbReference>
<feature type="coiled-coil region" evidence="2">
    <location>
        <begin position="293"/>
        <end position="327"/>
    </location>
</feature>
<feature type="compositionally biased region" description="Low complexity" evidence="3">
    <location>
        <begin position="609"/>
        <end position="626"/>
    </location>
</feature>
<accession>A0AAW2SW96</accession>